<keyword evidence="4" id="KW-0175">Coiled coil</keyword>
<feature type="region of interest" description="Disordered" evidence="5">
    <location>
        <begin position="1116"/>
        <end position="1137"/>
    </location>
</feature>
<feature type="region of interest" description="Disordered" evidence="5">
    <location>
        <begin position="998"/>
        <end position="1040"/>
    </location>
</feature>
<dbReference type="Pfam" id="PF11502">
    <property type="entry name" value="BCL9"/>
    <property type="match status" value="1"/>
</dbReference>
<gene>
    <name evidence="8" type="primary">LOC106469270</name>
</gene>
<feature type="region of interest" description="Disordered" evidence="5">
    <location>
        <begin position="842"/>
        <end position="979"/>
    </location>
</feature>
<dbReference type="GeneID" id="106469270"/>
<feature type="region of interest" description="Disordered" evidence="5">
    <location>
        <begin position="1807"/>
        <end position="1827"/>
    </location>
</feature>
<evidence type="ECO:0000313" key="8">
    <source>
        <dbReference type="RefSeq" id="XP_013785210.1"/>
    </source>
</evidence>
<dbReference type="InterPro" id="IPR024670">
    <property type="entry name" value="BCL9_beta-catenin-bd_dom"/>
</dbReference>
<keyword evidence="7" id="KW-1185">Reference proteome</keyword>
<feature type="compositionally biased region" description="Polar residues" evidence="5">
    <location>
        <begin position="855"/>
        <end position="871"/>
    </location>
</feature>
<feature type="region of interest" description="Disordered" evidence="5">
    <location>
        <begin position="399"/>
        <end position="431"/>
    </location>
</feature>
<keyword evidence="3" id="KW-0539">Nucleus</keyword>
<name>A0ABM1BMW8_LIMPO</name>
<feature type="compositionally biased region" description="Polar residues" evidence="5">
    <location>
        <begin position="1311"/>
        <end position="1325"/>
    </location>
</feature>
<organism evidence="7 8">
    <name type="scientific">Limulus polyphemus</name>
    <name type="common">Atlantic horseshoe crab</name>
    <dbReference type="NCBI Taxonomy" id="6850"/>
    <lineage>
        <taxon>Eukaryota</taxon>
        <taxon>Metazoa</taxon>
        <taxon>Ecdysozoa</taxon>
        <taxon>Arthropoda</taxon>
        <taxon>Chelicerata</taxon>
        <taxon>Merostomata</taxon>
        <taxon>Xiphosura</taxon>
        <taxon>Limulidae</taxon>
        <taxon>Limulus</taxon>
    </lineage>
</organism>
<feature type="region of interest" description="Disordered" evidence="5">
    <location>
        <begin position="1294"/>
        <end position="1337"/>
    </location>
</feature>
<feature type="compositionally biased region" description="Polar residues" evidence="5">
    <location>
        <begin position="1116"/>
        <end position="1127"/>
    </location>
</feature>
<reference evidence="8" key="1">
    <citation type="submission" date="2025-08" db="UniProtKB">
        <authorList>
            <consortium name="RefSeq"/>
        </authorList>
    </citation>
    <scope>IDENTIFICATION</scope>
    <source>
        <tissue evidence="8">Muscle</tissue>
    </source>
</reference>
<comment type="similarity">
    <text evidence="2">Belongs to the BCL9 family.</text>
</comment>
<feature type="compositionally biased region" description="Polar residues" evidence="5">
    <location>
        <begin position="895"/>
        <end position="904"/>
    </location>
</feature>
<accession>A0ABM1BMW8</accession>
<comment type="subcellular location">
    <subcellularLocation>
        <location evidence="1">Nucleus</location>
    </subcellularLocation>
</comment>
<evidence type="ECO:0000256" key="1">
    <source>
        <dbReference type="ARBA" id="ARBA00004123"/>
    </source>
</evidence>
<evidence type="ECO:0000256" key="5">
    <source>
        <dbReference type="SAM" id="MobiDB-lite"/>
    </source>
</evidence>
<dbReference type="RefSeq" id="XP_013785210.1">
    <property type="nucleotide sequence ID" value="XM_013929756.2"/>
</dbReference>
<evidence type="ECO:0000256" key="2">
    <source>
        <dbReference type="ARBA" id="ARBA00009200"/>
    </source>
</evidence>
<feature type="compositionally biased region" description="Polar residues" evidence="5">
    <location>
        <begin position="814"/>
        <end position="825"/>
    </location>
</feature>
<dbReference type="InterPro" id="IPR028938">
    <property type="entry name" value="Rsf1-like"/>
</dbReference>
<feature type="compositionally biased region" description="Low complexity" evidence="5">
    <location>
        <begin position="969"/>
        <end position="979"/>
    </location>
</feature>
<feature type="region of interest" description="Disordered" evidence="5">
    <location>
        <begin position="1434"/>
        <end position="1469"/>
    </location>
</feature>
<feature type="region of interest" description="Disordered" evidence="5">
    <location>
        <begin position="798"/>
        <end position="825"/>
    </location>
</feature>
<feature type="domain" description="B-cell lymphoma 9 beta-catenin binding" evidence="6">
    <location>
        <begin position="710"/>
        <end position="747"/>
    </location>
</feature>
<sequence>MPRKLRSQDGNPYEAIRGLWEGAYVSQFVRLFQKKFGFPSITTWDLEDALVDTGSLLVPDICARLLRFLTEKKDTLIENFETTLCSLINKEKEGPLHIQDCRVGGWKELSPEDKLGVLKWLVDHVYEKKEEDLAEYLDENYNSDDLRGICAGQDAFKNLYWYLDDLRLYRDNSFKKPSKKEWECVCVSLADWQSFLKQFRKTTNLQERELHTYLNYQLFPLIESQLKDLENKEKNQEAENLKLLKQEQKEVRKMLEKKVTCSGTVATLTNVNGIDSLCHENINKTIKTSSEATENGLEEFLPKVEATKIERDIKMNLSEEGKGLLVNNNSTGAKIVNGSADISSSVVNNSCSILSSNPCSTSGQEGCQEAGKVTVNGSNCSTSGNPGSNTQALENSQDATLPGLTDNRSEGSVSSNKENAPPSGGVNTTDIPPVSAISNMVCSTAPIQASNYVQPLPSNMLNKSSVSMETQYMQQQSQIFVFSTMLANKAAETVISGHFPSIIAFHCNQPGTKRFLEKHPLKVHQFNRQNTASWLNSLAQGKQNKQLKVGSVSQLPGPSMMNHQLSSGQPMCAGPCTIHGTAPCSGPSGGSGWPGNPMGAPGLGPCGPSDMNPRSVAPHWCSHQVQGAPHGMSMNSQQKFQPHMTNPGQNSGMRPMIRGTLPCSSGGPISSNVPGCCSNPGAYFHGSPSGPCGTSQVPSSLTGVKIPDENLTPQQRQHREEQLAMIRKMQQWLFPDQQGSEGPPPSEPMINSQGMIIPGGMGGQGCIPGTEMCPQAGMEMMFGPHGCMMGDHHPHPPSDGGMYHVPSSMMGPQYPSQQNVPPSSMAAQLEWQKLQQQFIEEKQKKPSVPHPSPIGPQTQSAVNSPNPNVGMSPSARVQGPPPPYHPNPQGAMPSPHSSSPNLSMPSPRMPSVTSPAEASRQFSHLTPPGSRMPHPSPGSGVGNSMHSTPMNSPKPPPSSSTCNTQASGNIRTSSSSSIANTTTSTVASVLANFSPVCTNSSRKAPAQQPPPQDINSTMITNRTSMSPLTQPSTEDMFSSSCGHHPCNSVASSHKTIQNQQLSLQSGNLGKEASLMPVPSPQQILYLNSFDGQELTIQKQPNTSLEVDLMSPPRLPTDTSQMTSSQAFSRPEGIQGPLPVTTICDAPDNMNGQTYIRPQAPGVENNHSRYPFSNQMAGLENNPRFINPASQGMDLGMQRYSVPQNSSLEGMARMAGAGTLERFPGGIGFGNGVRPGSSGMEGMQRFSGPSSSVEMINRFRGPTSGMEMMQPRYPGPGPQIIGPDGMHIHSQFPPSGAEAMQPHQYASPAQPMMSNESHSHLQSLQKMTPPFDISPGSKLSSDIAQHGTIGHMGPGPPQPSYQALGSQKLTHFDPIASIAAMSDSAGPVSSAMSQAQQSMMTTTMNMSSMHVSGHLGNNLNQPHVVNFNTAMQSVQGVQQSLTQQGGPGEPSGQQQFMGSQMAHNMGGGPQTVNNTYVNATMSIQQLNIQNVTTSTYSSTMHHPHSSVIQGQALGAQTASSSATTNQPITHSMVSPKSTMNIGSAVPRGPSQSQPFPGHPVCGQRMMSPTGAAMGPGMMAKPQGPTGAPYNSTNVQVKASAPNTIQYLPARPTSALPEPNRPPSLEFLQRFATPLTNLDAKVPTHNLQYFPGATPINTNMGPPMGLAGPGQMMVSAQRPMGMGTGAMLRGPPGGHQIMNSGQLYPGPGGPGGHDPAMFGQPLRLQGSSMNNQLISIGGMGGGQSVGMFPGKQTQMSPAGMTDVSQPLQPSLGHSMNYKHSPLYAPTTADPNYAVQFHNFQQQLYATNTRGSQMNSQRNMPSGQTFFGPK</sequence>
<evidence type="ECO:0000256" key="3">
    <source>
        <dbReference type="ARBA" id="ARBA00023242"/>
    </source>
</evidence>
<protein>
    <submittedName>
        <fullName evidence="8">Protein BCL9 homolog</fullName>
    </submittedName>
</protein>
<dbReference type="PANTHER" id="PTHR14296:SF3">
    <property type="entry name" value="DIKAR, ISOFORM F"/>
    <property type="match status" value="1"/>
</dbReference>
<evidence type="ECO:0000313" key="7">
    <source>
        <dbReference type="Proteomes" id="UP000694941"/>
    </source>
</evidence>
<feature type="compositionally biased region" description="Polar residues" evidence="5">
    <location>
        <begin position="911"/>
        <end position="924"/>
    </location>
</feature>
<feature type="coiled-coil region" evidence="4">
    <location>
        <begin position="219"/>
        <end position="258"/>
    </location>
</feature>
<dbReference type="PANTHER" id="PTHR14296">
    <property type="entry name" value="REMODELING AND SPACING FACTOR 1"/>
    <property type="match status" value="1"/>
</dbReference>
<evidence type="ECO:0000259" key="6">
    <source>
        <dbReference type="Pfam" id="PF11502"/>
    </source>
</evidence>
<feature type="compositionally biased region" description="Polar residues" evidence="5">
    <location>
        <begin position="1013"/>
        <end position="1040"/>
    </location>
</feature>
<proteinExistence type="inferred from homology"/>
<dbReference type="Proteomes" id="UP000694941">
    <property type="component" value="Unplaced"/>
</dbReference>
<evidence type="ECO:0000256" key="4">
    <source>
        <dbReference type="SAM" id="Coils"/>
    </source>
</evidence>